<dbReference type="PANTHER" id="PTHR46890:SF48">
    <property type="entry name" value="RNA-DIRECTED DNA POLYMERASE"/>
    <property type="match status" value="1"/>
</dbReference>
<gene>
    <name evidence="2" type="ORF">Dsin_008996</name>
</gene>
<dbReference type="EMBL" id="JANJYJ010000003">
    <property type="protein sequence ID" value="KAK3221971.1"/>
    <property type="molecule type" value="Genomic_DNA"/>
</dbReference>
<name>A0AAE0APR6_9ROSI</name>
<reference evidence="2" key="1">
    <citation type="journal article" date="2023" name="Plant J.">
        <title>Genome sequences and population genomics provide insights into the demographic history, inbreeding, and mutation load of two 'living fossil' tree species of Dipteronia.</title>
        <authorList>
            <person name="Feng Y."/>
            <person name="Comes H.P."/>
            <person name="Chen J."/>
            <person name="Zhu S."/>
            <person name="Lu R."/>
            <person name="Zhang X."/>
            <person name="Li P."/>
            <person name="Qiu J."/>
            <person name="Olsen K.M."/>
            <person name="Qiu Y."/>
        </authorList>
    </citation>
    <scope>NUCLEOTIDE SEQUENCE</scope>
    <source>
        <tissue evidence="2">Leaf</tissue>
    </source>
</reference>
<dbReference type="Pfam" id="PF00078">
    <property type="entry name" value="RVT_1"/>
    <property type="match status" value="1"/>
</dbReference>
<dbReference type="PANTHER" id="PTHR46890">
    <property type="entry name" value="NON-LTR RETROLELEMENT REVERSE TRANSCRIPTASE-LIKE PROTEIN-RELATED"/>
    <property type="match status" value="1"/>
</dbReference>
<evidence type="ECO:0000313" key="2">
    <source>
        <dbReference type="EMBL" id="KAK3221971.1"/>
    </source>
</evidence>
<protein>
    <recommendedName>
        <fullName evidence="1">Reverse transcriptase domain-containing protein</fullName>
    </recommendedName>
</protein>
<proteinExistence type="predicted"/>
<comment type="caution">
    <text evidence="2">The sequence shown here is derived from an EMBL/GenBank/DDBJ whole genome shotgun (WGS) entry which is preliminary data.</text>
</comment>
<dbReference type="InterPro" id="IPR000477">
    <property type="entry name" value="RT_dom"/>
</dbReference>
<organism evidence="2 3">
    <name type="scientific">Dipteronia sinensis</name>
    <dbReference type="NCBI Taxonomy" id="43782"/>
    <lineage>
        <taxon>Eukaryota</taxon>
        <taxon>Viridiplantae</taxon>
        <taxon>Streptophyta</taxon>
        <taxon>Embryophyta</taxon>
        <taxon>Tracheophyta</taxon>
        <taxon>Spermatophyta</taxon>
        <taxon>Magnoliopsida</taxon>
        <taxon>eudicotyledons</taxon>
        <taxon>Gunneridae</taxon>
        <taxon>Pentapetalae</taxon>
        <taxon>rosids</taxon>
        <taxon>malvids</taxon>
        <taxon>Sapindales</taxon>
        <taxon>Sapindaceae</taxon>
        <taxon>Hippocastanoideae</taxon>
        <taxon>Acereae</taxon>
        <taxon>Dipteronia</taxon>
    </lineage>
</organism>
<accession>A0AAE0APR6</accession>
<keyword evidence="3" id="KW-1185">Reference proteome</keyword>
<evidence type="ECO:0000313" key="3">
    <source>
        <dbReference type="Proteomes" id="UP001281410"/>
    </source>
</evidence>
<feature type="domain" description="Reverse transcriptase" evidence="1">
    <location>
        <begin position="219"/>
        <end position="305"/>
    </location>
</feature>
<dbReference type="AlphaFoldDB" id="A0AAE0APR6"/>
<dbReference type="Proteomes" id="UP001281410">
    <property type="component" value="Unassembled WGS sequence"/>
</dbReference>
<dbReference type="InterPro" id="IPR052343">
    <property type="entry name" value="Retrotransposon-Effector_Assoc"/>
</dbReference>
<sequence length="306" mass="34742">MQYKLCSKLRNLKKVLKTLNNDKVGELTIKSIEAKAALDDCQHLLDQQPLHSNLRIREKELITYYTTTLKVEEDLLRQKSRIQWLKAGDLNSSFFFKAINGDILVKKEAIRHFQTILGCSRPISHGIGSTLSNIIDKVISNEQANFMGRDVTDDEIRDVCFSLYPNKAPDPDGFNAHFFKITWDIVGEDVISVVQEFFRSGLLLKKVNAIILALVPKVPNPSKMKDFRSISCYNTLYKIIAKIIGNRIKPCLLDIIIPSQSAFVAGRSIGDNILLVQKLMRNYHKDASCPRLALKVDLMKAFDMVD</sequence>
<evidence type="ECO:0000259" key="1">
    <source>
        <dbReference type="Pfam" id="PF00078"/>
    </source>
</evidence>